<feature type="chain" id="PRO_5040330557" evidence="2">
    <location>
        <begin position="19"/>
        <end position="152"/>
    </location>
</feature>
<protein>
    <submittedName>
        <fullName evidence="3">Uncharacterized protein</fullName>
    </submittedName>
</protein>
<dbReference type="EMBL" id="ML978224">
    <property type="protein sequence ID" value="KAF2027616.1"/>
    <property type="molecule type" value="Genomic_DNA"/>
</dbReference>
<name>A0A9P4LI59_9PLEO</name>
<comment type="caution">
    <text evidence="3">The sequence shown here is derived from an EMBL/GenBank/DDBJ whole genome shotgun (WGS) entry which is preliminary data.</text>
</comment>
<gene>
    <name evidence="3" type="ORF">EK21DRAFT_71547</name>
</gene>
<evidence type="ECO:0000256" key="2">
    <source>
        <dbReference type="SAM" id="SignalP"/>
    </source>
</evidence>
<proteinExistence type="predicted"/>
<sequence>MRTFIIIVLATIFAFATAIPITPSAPRLQKRAEQFRLQGLREFEIAERLSASAAESETFRSRINHKFHSIFHTPTVEYDNDLFSGDIAPGSLDSPSMLPNPTTDDRESFFRSLCALFHGGERESFGYEGKEGELRRPTGMRHWPQSFGGFRR</sequence>
<organism evidence="3 4">
    <name type="scientific">Setomelanomma holmii</name>
    <dbReference type="NCBI Taxonomy" id="210430"/>
    <lineage>
        <taxon>Eukaryota</taxon>
        <taxon>Fungi</taxon>
        <taxon>Dikarya</taxon>
        <taxon>Ascomycota</taxon>
        <taxon>Pezizomycotina</taxon>
        <taxon>Dothideomycetes</taxon>
        <taxon>Pleosporomycetidae</taxon>
        <taxon>Pleosporales</taxon>
        <taxon>Pleosporineae</taxon>
        <taxon>Phaeosphaeriaceae</taxon>
        <taxon>Setomelanomma</taxon>
    </lineage>
</organism>
<feature type="signal peptide" evidence="2">
    <location>
        <begin position="1"/>
        <end position="18"/>
    </location>
</feature>
<reference evidence="3" key="1">
    <citation type="journal article" date="2020" name="Stud. Mycol.">
        <title>101 Dothideomycetes genomes: a test case for predicting lifestyles and emergence of pathogens.</title>
        <authorList>
            <person name="Haridas S."/>
            <person name="Albert R."/>
            <person name="Binder M."/>
            <person name="Bloem J."/>
            <person name="Labutti K."/>
            <person name="Salamov A."/>
            <person name="Andreopoulos B."/>
            <person name="Baker S."/>
            <person name="Barry K."/>
            <person name="Bills G."/>
            <person name="Bluhm B."/>
            <person name="Cannon C."/>
            <person name="Castanera R."/>
            <person name="Culley D."/>
            <person name="Daum C."/>
            <person name="Ezra D."/>
            <person name="Gonzalez J."/>
            <person name="Henrissat B."/>
            <person name="Kuo A."/>
            <person name="Liang C."/>
            <person name="Lipzen A."/>
            <person name="Lutzoni F."/>
            <person name="Magnuson J."/>
            <person name="Mondo S."/>
            <person name="Nolan M."/>
            <person name="Ohm R."/>
            <person name="Pangilinan J."/>
            <person name="Park H.-J."/>
            <person name="Ramirez L."/>
            <person name="Alfaro M."/>
            <person name="Sun H."/>
            <person name="Tritt A."/>
            <person name="Yoshinaga Y."/>
            <person name="Zwiers L.-H."/>
            <person name="Turgeon B."/>
            <person name="Goodwin S."/>
            <person name="Spatafora J."/>
            <person name="Crous P."/>
            <person name="Grigoriev I."/>
        </authorList>
    </citation>
    <scope>NUCLEOTIDE SEQUENCE</scope>
    <source>
        <strain evidence="3">CBS 110217</strain>
    </source>
</reference>
<evidence type="ECO:0000313" key="3">
    <source>
        <dbReference type="EMBL" id="KAF2027616.1"/>
    </source>
</evidence>
<evidence type="ECO:0000313" key="4">
    <source>
        <dbReference type="Proteomes" id="UP000799777"/>
    </source>
</evidence>
<dbReference type="Proteomes" id="UP000799777">
    <property type="component" value="Unassembled WGS sequence"/>
</dbReference>
<accession>A0A9P4LI59</accession>
<feature type="region of interest" description="Disordered" evidence="1">
    <location>
        <begin position="128"/>
        <end position="152"/>
    </location>
</feature>
<dbReference type="AlphaFoldDB" id="A0A9P4LI59"/>
<dbReference type="OrthoDB" id="3780616at2759"/>
<evidence type="ECO:0000256" key="1">
    <source>
        <dbReference type="SAM" id="MobiDB-lite"/>
    </source>
</evidence>
<keyword evidence="2" id="KW-0732">Signal</keyword>
<keyword evidence="4" id="KW-1185">Reference proteome</keyword>